<protein>
    <submittedName>
        <fullName evidence="2">Uncharacterized protein</fullName>
    </submittedName>
</protein>
<name>A0A194XSX6_MOLSC</name>
<evidence type="ECO:0000313" key="3">
    <source>
        <dbReference type="Proteomes" id="UP000070700"/>
    </source>
</evidence>
<organism evidence="2 3">
    <name type="scientific">Mollisia scopiformis</name>
    <name type="common">Conifer needle endophyte fungus</name>
    <name type="synonym">Phialocephala scopiformis</name>
    <dbReference type="NCBI Taxonomy" id="149040"/>
    <lineage>
        <taxon>Eukaryota</taxon>
        <taxon>Fungi</taxon>
        <taxon>Dikarya</taxon>
        <taxon>Ascomycota</taxon>
        <taxon>Pezizomycotina</taxon>
        <taxon>Leotiomycetes</taxon>
        <taxon>Helotiales</taxon>
        <taxon>Mollisiaceae</taxon>
        <taxon>Mollisia</taxon>
    </lineage>
</organism>
<dbReference type="RefSeq" id="XP_018077653.1">
    <property type="nucleotide sequence ID" value="XM_018212722.1"/>
</dbReference>
<reference evidence="2 3" key="1">
    <citation type="submission" date="2015-10" db="EMBL/GenBank/DDBJ databases">
        <title>Full genome of DAOMC 229536 Phialocephala scopiformis, a fungal endophyte of spruce producing the potent anti-insectan compound rugulosin.</title>
        <authorList>
            <consortium name="DOE Joint Genome Institute"/>
            <person name="Walker A.K."/>
            <person name="Frasz S.L."/>
            <person name="Seifert K.A."/>
            <person name="Miller J.D."/>
            <person name="Mondo S.J."/>
            <person name="Labutti K."/>
            <person name="Lipzen A."/>
            <person name="Dockter R."/>
            <person name="Kennedy M."/>
            <person name="Grigoriev I.V."/>
            <person name="Spatafora J.W."/>
        </authorList>
    </citation>
    <scope>NUCLEOTIDE SEQUENCE [LARGE SCALE GENOMIC DNA]</scope>
    <source>
        <strain evidence="2 3">CBS 120377</strain>
    </source>
</reference>
<dbReference type="EMBL" id="KQ947405">
    <property type="protein sequence ID" value="KUJ23298.1"/>
    <property type="molecule type" value="Genomic_DNA"/>
</dbReference>
<accession>A0A194XSX6</accession>
<gene>
    <name evidence="2" type="ORF">LY89DRAFT_663749</name>
</gene>
<evidence type="ECO:0000313" key="2">
    <source>
        <dbReference type="EMBL" id="KUJ23298.1"/>
    </source>
</evidence>
<feature type="region of interest" description="Disordered" evidence="1">
    <location>
        <begin position="61"/>
        <end position="92"/>
    </location>
</feature>
<dbReference type="AlphaFoldDB" id="A0A194XSX6"/>
<dbReference type="InParanoid" id="A0A194XSX6"/>
<feature type="compositionally biased region" description="Polar residues" evidence="1">
    <location>
        <begin position="64"/>
        <end position="82"/>
    </location>
</feature>
<evidence type="ECO:0000256" key="1">
    <source>
        <dbReference type="SAM" id="MobiDB-lite"/>
    </source>
</evidence>
<dbReference type="KEGG" id="psco:LY89DRAFT_663749"/>
<dbReference type="Proteomes" id="UP000070700">
    <property type="component" value="Unassembled WGS sequence"/>
</dbReference>
<keyword evidence="3" id="KW-1185">Reference proteome</keyword>
<feature type="region of interest" description="Disordered" evidence="1">
    <location>
        <begin position="128"/>
        <end position="168"/>
    </location>
</feature>
<dbReference type="GeneID" id="28822448"/>
<sequence>MESELVYPDCYDAESQTPLTPLESIRCDVEYVKHLISNIQDNMFNITQALDKLQSIPESAETDIMSSTPWSTLTTPNATWGETQPKPDPPLFSEWKKRKIGEEMEGEDQSEKFWPRPWTSYTGYMAEGEEDSELPGNSPSTAAGLEIDDDNLEHGGEQDLEGLIGGSDSNEELERDIEIELNRALFGDKGDGDRKSIPTASVSFPRSKNALDMRRKMDIRNARISRKKRLCRREFVRGSKAHVRMCAGFVEEEVVRCCEKGVLGVGNVKEVEGDNLDVEV</sequence>
<proteinExistence type="predicted"/>